<evidence type="ECO:0000313" key="1">
    <source>
        <dbReference type="EMBL" id="JAH64571.1"/>
    </source>
</evidence>
<organism evidence="1">
    <name type="scientific">Anguilla anguilla</name>
    <name type="common">European freshwater eel</name>
    <name type="synonym">Muraena anguilla</name>
    <dbReference type="NCBI Taxonomy" id="7936"/>
    <lineage>
        <taxon>Eukaryota</taxon>
        <taxon>Metazoa</taxon>
        <taxon>Chordata</taxon>
        <taxon>Craniata</taxon>
        <taxon>Vertebrata</taxon>
        <taxon>Euteleostomi</taxon>
        <taxon>Actinopterygii</taxon>
        <taxon>Neopterygii</taxon>
        <taxon>Teleostei</taxon>
        <taxon>Anguilliformes</taxon>
        <taxon>Anguillidae</taxon>
        <taxon>Anguilla</taxon>
    </lineage>
</organism>
<sequence length="62" mass="6659">MSELHALSAYPACLCLGLEGSAISLLPKPAFQPKVLPCLLMSRPLLLDPFHPPPHDSPEAAR</sequence>
<proteinExistence type="predicted"/>
<dbReference type="AlphaFoldDB" id="A0A0E9UFH4"/>
<name>A0A0E9UFH4_ANGAN</name>
<accession>A0A0E9UFH4</accession>
<dbReference type="EMBL" id="GBXM01044006">
    <property type="protein sequence ID" value="JAH64571.1"/>
    <property type="molecule type" value="Transcribed_RNA"/>
</dbReference>
<reference evidence="1" key="2">
    <citation type="journal article" date="2015" name="Fish Shellfish Immunol.">
        <title>Early steps in the European eel (Anguilla anguilla)-Vibrio vulnificus interaction in the gills: Role of the RtxA13 toxin.</title>
        <authorList>
            <person name="Callol A."/>
            <person name="Pajuelo D."/>
            <person name="Ebbesson L."/>
            <person name="Teles M."/>
            <person name="MacKenzie S."/>
            <person name="Amaro C."/>
        </authorList>
    </citation>
    <scope>NUCLEOTIDE SEQUENCE</scope>
</reference>
<protein>
    <submittedName>
        <fullName evidence="1">Uncharacterized protein</fullName>
    </submittedName>
</protein>
<reference evidence="1" key="1">
    <citation type="submission" date="2014-11" db="EMBL/GenBank/DDBJ databases">
        <authorList>
            <person name="Amaro Gonzalez C."/>
        </authorList>
    </citation>
    <scope>NUCLEOTIDE SEQUENCE</scope>
</reference>